<keyword evidence="1" id="KW-0812">Transmembrane</keyword>
<keyword evidence="1" id="KW-0472">Membrane</keyword>
<evidence type="ECO:0000256" key="1">
    <source>
        <dbReference type="SAM" id="Phobius"/>
    </source>
</evidence>
<feature type="transmembrane region" description="Helical" evidence="1">
    <location>
        <begin position="49"/>
        <end position="68"/>
    </location>
</feature>
<reference evidence="2 3" key="1">
    <citation type="submission" date="2019-04" db="EMBL/GenBank/DDBJ databases">
        <authorList>
            <person name="Schori C."/>
            <person name="Ahrens C."/>
        </authorList>
    </citation>
    <scope>NUCLEOTIDE SEQUENCE [LARGE SCALE GENOMIC DNA]</scope>
    <source>
        <strain evidence="2 3">DSM 2950</strain>
    </source>
</reference>
<dbReference type="Proteomes" id="UP000515789">
    <property type="component" value="Chromosome"/>
</dbReference>
<organism evidence="2 3">
    <name type="scientific">Blautia producta</name>
    <dbReference type="NCBI Taxonomy" id="33035"/>
    <lineage>
        <taxon>Bacteria</taxon>
        <taxon>Bacillati</taxon>
        <taxon>Bacillota</taxon>
        <taxon>Clostridia</taxon>
        <taxon>Lachnospirales</taxon>
        <taxon>Lachnospiraceae</taxon>
        <taxon>Blautia</taxon>
    </lineage>
</organism>
<gene>
    <name evidence="2" type="ORF">E5259_01895</name>
</gene>
<proteinExistence type="predicted"/>
<dbReference type="EMBL" id="CP039126">
    <property type="protein sequence ID" value="QMW76446.1"/>
    <property type="molecule type" value="Genomic_DNA"/>
</dbReference>
<evidence type="ECO:0000313" key="2">
    <source>
        <dbReference type="EMBL" id="QMW76446.1"/>
    </source>
</evidence>
<accession>A0A7G5MPA3</accession>
<protein>
    <submittedName>
        <fullName evidence="2">Uncharacterized protein</fullName>
    </submittedName>
</protein>
<keyword evidence="1" id="KW-1133">Transmembrane helix</keyword>
<name>A0A7G5MPA3_9FIRM</name>
<dbReference type="AlphaFoldDB" id="A0A7G5MPA3"/>
<dbReference type="GeneID" id="75052883"/>
<evidence type="ECO:0000313" key="3">
    <source>
        <dbReference type="Proteomes" id="UP000515789"/>
    </source>
</evidence>
<dbReference type="RefSeq" id="WP_018595567.1">
    <property type="nucleotide sequence ID" value="NZ_CABLBP010000003.1"/>
</dbReference>
<sequence length="82" mass="9529">MDYFKVNKYSSVDENILFISNNIIELLKGSDKDFGKLVELYEKKFFPEISVNIETSIYLAMLFLFGIGKIEIDNKKIKLVVN</sequence>